<evidence type="ECO:0000313" key="1">
    <source>
        <dbReference type="EMBL" id="GGY20368.1"/>
    </source>
</evidence>
<dbReference type="AlphaFoldDB" id="A0A918P511"/>
<organism evidence="1 2">
    <name type="scientific">Paludibacterium paludis</name>
    <dbReference type="NCBI Taxonomy" id="1225769"/>
    <lineage>
        <taxon>Bacteria</taxon>
        <taxon>Pseudomonadati</taxon>
        <taxon>Pseudomonadota</taxon>
        <taxon>Betaproteobacteria</taxon>
        <taxon>Neisseriales</taxon>
        <taxon>Chromobacteriaceae</taxon>
        <taxon>Paludibacterium</taxon>
    </lineage>
</organism>
<keyword evidence="2" id="KW-1185">Reference proteome</keyword>
<reference evidence="1" key="1">
    <citation type="journal article" date="2014" name="Int. J. Syst. Evol. Microbiol.">
        <title>Complete genome sequence of Corynebacterium casei LMG S-19264T (=DSM 44701T), isolated from a smear-ripened cheese.</title>
        <authorList>
            <consortium name="US DOE Joint Genome Institute (JGI-PGF)"/>
            <person name="Walter F."/>
            <person name="Albersmeier A."/>
            <person name="Kalinowski J."/>
            <person name="Ruckert C."/>
        </authorList>
    </citation>
    <scope>NUCLEOTIDE SEQUENCE</scope>
    <source>
        <strain evidence="1">KCTC 32182</strain>
    </source>
</reference>
<reference evidence="1" key="2">
    <citation type="submission" date="2020-09" db="EMBL/GenBank/DDBJ databases">
        <authorList>
            <person name="Sun Q."/>
            <person name="Kim S."/>
        </authorList>
    </citation>
    <scope>NUCLEOTIDE SEQUENCE</scope>
    <source>
        <strain evidence="1">KCTC 32182</strain>
    </source>
</reference>
<evidence type="ECO:0000313" key="2">
    <source>
        <dbReference type="Proteomes" id="UP000645257"/>
    </source>
</evidence>
<name>A0A918P511_9NEIS</name>
<dbReference type="EMBL" id="BMYX01000014">
    <property type="protein sequence ID" value="GGY20368.1"/>
    <property type="molecule type" value="Genomic_DNA"/>
</dbReference>
<accession>A0A918P511</accession>
<comment type="caution">
    <text evidence="1">The sequence shown here is derived from an EMBL/GenBank/DDBJ whole genome shotgun (WGS) entry which is preliminary data.</text>
</comment>
<protein>
    <submittedName>
        <fullName evidence="1">Uncharacterized protein</fullName>
    </submittedName>
</protein>
<gene>
    <name evidence="1" type="ORF">GCM10011289_24950</name>
</gene>
<dbReference type="Proteomes" id="UP000645257">
    <property type="component" value="Unassembled WGS sequence"/>
</dbReference>
<proteinExistence type="predicted"/>
<sequence>MTRNAIKNDLFADDHLRQKINRLGDPLAEIKKHIHFGALAAEVD</sequence>